<dbReference type="AlphaFoldDB" id="A0A7D6DZC7"/>
<dbReference type="InterPro" id="IPR011766">
    <property type="entry name" value="TPP_enzyme_TPP-bd"/>
</dbReference>
<dbReference type="NCBIfam" id="NF009588">
    <property type="entry name" value="PRK13029.1"/>
    <property type="match status" value="1"/>
</dbReference>
<dbReference type="SUPFAM" id="SSF53323">
    <property type="entry name" value="Pyruvate-ferredoxin oxidoreductase, PFOR, domain III"/>
    <property type="match status" value="1"/>
</dbReference>
<name>A0A7D6DZC7_9MYCO</name>
<dbReference type="Proteomes" id="UP000510682">
    <property type="component" value="Chromosome"/>
</dbReference>
<reference evidence="4" key="2">
    <citation type="submission" date="2020-07" db="EMBL/GenBank/DDBJ databases">
        <authorList>
            <person name="Yu X."/>
        </authorList>
    </citation>
    <scope>NUCLEOTIDE SEQUENCE [LARGE SCALE GENOMIC DNA]</scope>
    <source>
        <strain evidence="4">24T</strain>
    </source>
</reference>
<evidence type="ECO:0000259" key="3">
    <source>
        <dbReference type="PROSITE" id="PS51379"/>
    </source>
</evidence>
<dbReference type="PANTHER" id="PTHR48084:SF3">
    <property type="entry name" value="SUBUNIT OF PYRUVATE:FLAVODOXIN OXIDOREDUCTASE"/>
    <property type="match status" value="1"/>
</dbReference>
<dbReference type="RefSeq" id="WP_180914823.1">
    <property type="nucleotide sequence ID" value="NZ_CP059165.1"/>
</dbReference>
<dbReference type="Pfam" id="PF20169">
    <property type="entry name" value="DUF6537"/>
    <property type="match status" value="1"/>
</dbReference>
<dbReference type="InterPro" id="IPR002869">
    <property type="entry name" value="Pyrv_flavodox_OxRed_cen"/>
</dbReference>
<dbReference type="InterPro" id="IPR017896">
    <property type="entry name" value="4Fe4S_Fe-S-bd"/>
</dbReference>
<proteinExistence type="predicted"/>
<keyword evidence="5" id="KW-1185">Reference proteome</keyword>
<dbReference type="InterPro" id="IPR046667">
    <property type="entry name" value="DUF6537"/>
</dbReference>
<dbReference type="GO" id="GO:0000287">
    <property type="term" value="F:magnesium ion binding"/>
    <property type="evidence" value="ECO:0007669"/>
    <property type="project" value="UniProtKB-ARBA"/>
</dbReference>
<evidence type="ECO:0000256" key="2">
    <source>
        <dbReference type="SAM" id="MobiDB-lite"/>
    </source>
</evidence>
<dbReference type="PANTHER" id="PTHR48084">
    <property type="entry name" value="2-OXOGLUTARATE OXIDOREDUCTASE SUBUNIT KORB-RELATED"/>
    <property type="match status" value="1"/>
</dbReference>
<accession>A0A7D6DZC7</accession>
<dbReference type="InterPro" id="IPR019752">
    <property type="entry name" value="Pyrv/ketoisovalerate_OxRed_cat"/>
</dbReference>
<evidence type="ECO:0000256" key="1">
    <source>
        <dbReference type="ARBA" id="ARBA00023002"/>
    </source>
</evidence>
<dbReference type="GO" id="GO:0016625">
    <property type="term" value="F:oxidoreductase activity, acting on the aldehyde or oxo group of donors, iron-sulfur protein as acceptor"/>
    <property type="evidence" value="ECO:0007669"/>
    <property type="project" value="UniProtKB-ARBA"/>
</dbReference>
<feature type="region of interest" description="Disordered" evidence="2">
    <location>
        <begin position="1"/>
        <end position="20"/>
    </location>
</feature>
<dbReference type="InterPro" id="IPR051457">
    <property type="entry name" value="2-oxoacid:Fd_oxidoreductase"/>
</dbReference>
<dbReference type="PROSITE" id="PS51379">
    <property type="entry name" value="4FE4S_FER_2"/>
    <property type="match status" value="1"/>
</dbReference>
<dbReference type="Pfam" id="PF01558">
    <property type="entry name" value="POR"/>
    <property type="match status" value="1"/>
</dbReference>
<evidence type="ECO:0000313" key="4">
    <source>
        <dbReference type="EMBL" id="QLL06241.1"/>
    </source>
</evidence>
<dbReference type="CDD" id="cd07034">
    <property type="entry name" value="TPP_PYR_PFOR_IOR-alpha_like"/>
    <property type="match status" value="1"/>
</dbReference>
<dbReference type="InterPro" id="IPR029061">
    <property type="entry name" value="THDP-binding"/>
</dbReference>
<keyword evidence="4" id="KW-0670">Pyruvate</keyword>
<evidence type="ECO:0000313" key="5">
    <source>
        <dbReference type="Proteomes" id="UP000510682"/>
    </source>
</evidence>
<dbReference type="SUPFAM" id="SSF52518">
    <property type="entry name" value="Thiamin diphosphate-binding fold (THDP-binding)"/>
    <property type="match status" value="2"/>
</dbReference>
<feature type="domain" description="4Fe-4S ferredoxin-type" evidence="3">
    <location>
        <begin position="630"/>
        <end position="662"/>
    </location>
</feature>
<sequence>MSTVDASAGRPDLLDRQHAGRGAASITPALLTGVQAIARALIEQRARDRRHGRNTATFVSGYQGSPLGGLDTLLAGMEGLEEQHAIRLIPGVNEEIASTAVWGSQQTLPTGSRTVDGVVGVWYGKGPGLDRASDSIRHANLYGTDPRGGVVAYVGDDPACKSSTLPFVSDAALAALNIPFFYPRNAEEIVEHTMLAVELSRASGCWVAVKIVADVADGLWTLERDFADLHISIPEVEWDGRPWRYRQRRVTTPGESALAETDLVGPRWKMVQAFLDANLREPIQDGTVTARVGVLAAGAPYDSTRQALKDLGLHDDRSPTPGIRLMQVAAPFPLSTRQVVDFAKGLDLVFVVEEKGNLLESQVKDALYQVERRPTVVGKRDDRGRALIPADGELVAARLHGPLRRVLRSYLEIRPEPLHRIELSVLPTHRIPYFCSGCPHNRSTVVPEGSLAAGGIGCHTLASVSARSDAAITGWTQMGGEGAQWIGQSAFTDVEHVFQNVGDGTFFHSGQLALQAAIAAGVNVTYKLLYNAAVAMTGAQDPQAGLPVPALTRKLMAEGVKQIIVCADEPDRYRGTKFAKGATLWPRERLDEAQRRLREVKGVTVLIYDQQCAANARRLRKRGKLPTRTTRVVINEAVCEGCGDCGIKSNCLSVQPVETEYGRKTRIEQTSCNTDYSCLEGDCPSFVTLDVGRYRGDTKARRAPTRPNPPDVTDIRPRLTDTDIFLAGIGGTGIVTVNRLLADAALRAGYHVAGLDQTGLSQKAGPVVSHLRMRIDGAALTNRVGEGSADLFLAFDLLVAAESKFAKYADTTRTTIVASTSKTPTGDMVFDAGVAYPDDRLFLDRLRERSTRLLTVDALAVANDVMGSTTAANLLLVGMAFQSGALPIPAHHIEEAIRSSGVAVAANMAAFRWGRAIAIDGASAPPQKRTAQRRPNAVVDSAVAAGGFSGETLRLVQIRAQNLVDYQGTRLALTYIGDTSAVWKAERRLGDSTSLSEATARYLYKLMAYKDEYEVARLLTDPDFIAHAESQVPGGRQLTYRLHPPILRALGLKRKIALKPWTRPMLRLLVRARFIRGTVVDPFGYAQVRRVERALIDEYRAQLHTSIASLSAESYEKAVALAEAPDLIRGYEDIKLNSIVRYHERVNELNSA</sequence>
<dbReference type="NCBIfam" id="NF009589">
    <property type="entry name" value="PRK13030.1"/>
    <property type="match status" value="1"/>
</dbReference>
<dbReference type="EMBL" id="CP059165">
    <property type="protein sequence ID" value="QLL06241.1"/>
    <property type="molecule type" value="Genomic_DNA"/>
</dbReference>
<dbReference type="Gene3D" id="3.40.920.10">
    <property type="entry name" value="Pyruvate-ferredoxin oxidoreductase, PFOR, domain III"/>
    <property type="match status" value="1"/>
</dbReference>
<dbReference type="Pfam" id="PF02775">
    <property type="entry name" value="TPP_enzyme_C"/>
    <property type="match status" value="1"/>
</dbReference>
<reference evidence="4" key="1">
    <citation type="submission" date="2020-07" db="EMBL/GenBank/DDBJ databases">
        <title>Description of Mycobacterium gordonae subsp. intergordonae subsp.nov. and Mycobacterium gordonae subsp. gordonae subsp. nov.</title>
        <authorList>
            <person name="Huang H."/>
        </authorList>
    </citation>
    <scope>NUCLEOTIDE SEQUENCE [LARGE SCALE GENOMIC DNA]</scope>
    <source>
        <strain evidence="4">24T</strain>
    </source>
</reference>
<dbReference type="Gene3D" id="3.40.50.970">
    <property type="match status" value="1"/>
</dbReference>
<dbReference type="GO" id="GO:0045333">
    <property type="term" value="P:cellular respiration"/>
    <property type="evidence" value="ECO:0007669"/>
    <property type="project" value="UniProtKB-ARBA"/>
</dbReference>
<protein>
    <submittedName>
        <fullName evidence="4">Indolepyruvate ferredoxin oxidoreductase family protein</fullName>
    </submittedName>
</protein>
<dbReference type="GO" id="GO:0030976">
    <property type="term" value="F:thiamine pyrophosphate binding"/>
    <property type="evidence" value="ECO:0007669"/>
    <property type="project" value="InterPro"/>
</dbReference>
<dbReference type="KEGG" id="mgor:H0P51_21115"/>
<dbReference type="InterPro" id="IPR002880">
    <property type="entry name" value="Pyrv_Fd/Flavodoxin_OxRdtase_N"/>
</dbReference>
<gene>
    <name evidence="4" type="ORF">H0P51_21115</name>
</gene>
<organism evidence="4 5">
    <name type="scientific">Mycobacterium vicinigordonae</name>
    <dbReference type="NCBI Taxonomy" id="1719132"/>
    <lineage>
        <taxon>Bacteria</taxon>
        <taxon>Bacillati</taxon>
        <taxon>Actinomycetota</taxon>
        <taxon>Actinomycetes</taxon>
        <taxon>Mycobacteriales</taxon>
        <taxon>Mycobacteriaceae</taxon>
        <taxon>Mycobacterium</taxon>
    </lineage>
</organism>
<keyword evidence="1" id="KW-0560">Oxidoreductase</keyword>